<dbReference type="SUPFAM" id="SSF52540">
    <property type="entry name" value="P-loop containing nucleoside triphosphate hydrolases"/>
    <property type="match status" value="1"/>
</dbReference>
<keyword evidence="3" id="KW-1185">Reference proteome</keyword>
<reference evidence="2 3" key="1">
    <citation type="submission" date="2021-01" db="EMBL/GenBank/DDBJ databases">
        <title>Whole genome shotgun sequence of Actinoplanes humidus NBRC 14915.</title>
        <authorList>
            <person name="Komaki H."/>
            <person name="Tamura T."/>
        </authorList>
    </citation>
    <scope>NUCLEOTIDE SEQUENCE [LARGE SCALE GENOMIC DNA]</scope>
    <source>
        <strain evidence="2 3">NBRC 14915</strain>
    </source>
</reference>
<dbReference type="Proteomes" id="UP000603200">
    <property type="component" value="Unassembled WGS sequence"/>
</dbReference>
<accession>A0ABQ3ZI42</accession>
<protein>
    <recommendedName>
        <fullName evidence="4">Kinase</fullName>
    </recommendedName>
</protein>
<dbReference type="Gene3D" id="3.40.50.300">
    <property type="entry name" value="P-loop containing nucleotide triphosphate hydrolases"/>
    <property type="match status" value="1"/>
</dbReference>
<proteinExistence type="predicted"/>
<gene>
    <name evidence="2" type="ORF">Ahu01nite_013620</name>
</gene>
<dbReference type="PANTHER" id="PTHR37807:SF3">
    <property type="entry name" value="OS07G0160300 PROTEIN"/>
    <property type="match status" value="1"/>
</dbReference>
<dbReference type="PANTHER" id="PTHR37807">
    <property type="entry name" value="OS07G0160300 PROTEIN"/>
    <property type="match status" value="1"/>
</dbReference>
<dbReference type="InterPro" id="IPR027417">
    <property type="entry name" value="P-loop_NTPase"/>
</dbReference>
<evidence type="ECO:0000313" key="3">
    <source>
        <dbReference type="Proteomes" id="UP000603200"/>
    </source>
</evidence>
<dbReference type="Pfam" id="PF13671">
    <property type="entry name" value="AAA_33"/>
    <property type="match status" value="1"/>
</dbReference>
<evidence type="ECO:0000256" key="1">
    <source>
        <dbReference type="SAM" id="MobiDB-lite"/>
    </source>
</evidence>
<evidence type="ECO:0008006" key="4">
    <source>
        <dbReference type="Google" id="ProtNLM"/>
    </source>
</evidence>
<comment type="caution">
    <text evidence="2">The sequence shown here is derived from an EMBL/GenBank/DDBJ whole genome shotgun (WGS) entry which is preliminary data.</text>
</comment>
<dbReference type="EMBL" id="BOMN01000017">
    <property type="protein sequence ID" value="GIE18260.1"/>
    <property type="molecule type" value="Genomic_DNA"/>
</dbReference>
<dbReference type="RefSeq" id="WP_203835532.1">
    <property type="nucleotide sequence ID" value="NZ_BAAATV010000004.1"/>
</dbReference>
<name>A0ABQ3ZI42_9ACTN</name>
<feature type="region of interest" description="Disordered" evidence="1">
    <location>
        <begin position="1"/>
        <end position="21"/>
    </location>
</feature>
<organism evidence="2 3">
    <name type="scientific">Winogradskya humida</name>
    <dbReference type="NCBI Taxonomy" id="113566"/>
    <lineage>
        <taxon>Bacteria</taxon>
        <taxon>Bacillati</taxon>
        <taxon>Actinomycetota</taxon>
        <taxon>Actinomycetes</taxon>
        <taxon>Micromonosporales</taxon>
        <taxon>Micromonosporaceae</taxon>
        <taxon>Winogradskya</taxon>
    </lineage>
</organism>
<evidence type="ECO:0000313" key="2">
    <source>
        <dbReference type="EMBL" id="GIE18260.1"/>
    </source>
</evidence>
<sequence length="184" mass="19411">MTTPAPGAARAERPGDHAAPGNPALIVVSGEPASGKTTLAHTLAARLGCPVICRDEIRTGIARAGTPDDRYLHTLDTFFAVLRTLTAAGVSTVAEAAFQGHVWRPRLNTLDADVRVIHCTVPSGVIRERLATRALRDAAHDDLARLAVPPAGPWEPLGLAVPTLEVSTDGDYSPTLPDIERFCA</sequence>